<dbReference type="NCBIfam" id="TIGR00724">
    <property type="entry name" value="urea_amlyse_rel"/>
    <property type="match status" value="1"/>
</dbReference>
<evidence type="ECO:0000256" key="3">
    <source>
        <dbReference type="ARBA" id="ARBA00022840"/>
    </source>
</evidence>
<dbReference type="RefSeq" id="WP_279524994.1">
    <property type="nucleotide sequence ID" value="NZ_JARVII010000027.1"/>
</dbReference>
<dbReference type="Pfam" id="PF02626">
    <property type="entry name" value="CT_A_B"/>
    <property type="match status" value="1"/>
</dbReference>
<evidence type="ECO:0000313" key="6">
    <source>
        <dbReference type="Proteomes" id="UP001237156"/>
    </source>
</evidence>
<dbReference type="GO" id="GO:0016787">
    <property type="term" value="F:hydrolase activity"/>
    <property type="evidence" value="ECO:0007669"/>
    <property type="project" value="UniProtKB-KW"/>
</dbReference>
<protein>
    <submittedName>
        <fullName evidence="5">5-oxoprolinase/urea amidolyase family protein</fullName>
    </submittedName>
</protein>
<evidence type="ECO:0000259" key="4">
    <source>
        <dbReference type="SMART" id="SM00797"/>
    </source>
</evidence>
<keyword evidence="2" id="KW-0378">Hydrolase</keyword>
<reference evidence="5 6" key="1">
    <citation type="submission" date="2023-04" db="EMBL/GenBank/DDBJ databases">
        <title>Ottowia paracancer sp. nov., isolated from human stomach.</title>
        <authorList>
            <person name="Song Y."/>
        </authorList>
    </citation>
    <scope>NUCLEOTIDE SEQUENCE [LARGE SCALE GENOMIC DNA]</scope>
    <source>
        <strain evidence="5 6">10c7w1</strain>
    </source>
</reference>
<dbReference type="EMBL" id="JARVII010000027">
    <property type="protein sequence ID" value="MDG9700237.1"/>
    <property type="molecule type" value="Genomic_DNA"/>
</dbReference>
<dbReference type="InterPro" id="IPR003833">
    <property type="entry name" value="CT_C_D"/>
</dbReference>
<proteinExistence type="predicted"/>
<comment type="caution">
    <text evidence="5">The sequence shown here is derived from an EMBL/GenBank/DDBJ whole genome shotgun (WGS) entry which is preliminary data.</text>
</comment>
<dbReference type="Pfam" id="PF02682">
    <property type="entry name" value="CT_C_D"/>
    <property type="match status" value="1"/>
</dbReference>
<dbReference type="InterPro" id="IPR003778">
    <property type="entry name" value="CT_A_B"/>
</dbReference>
<sequence length="414" mass="42248">ASPRTRIPPGAVALAGRFSGVYPRASPGGWQLIGQTEVPMWDLARTPPALLQPGQRVQFVDAATEAGRELLERWRAPSRCAVAASSSAPDSCAPDGGGDGAAPVLEVLAPGLQALVQDLGRPGQAGQGVSASGALDRGAFLAANRLVGNHFNAPALELLHGGFTVRALGPAVVAVTGAEGPLTLRRQDGATLPAARHAPLALQAGDTLALGAPEAGLRSYLAARGGFAAQPVLGSCASDTLAGIGPAPLAAGQRLGLGRRESRHGPLASVAAHPEAASPHLPRPGDAAAVWLDITLGPRADWFSPQALALLLEQPWQVTPQSNRVGLRLAGSQPLQRAAAFEGAELPSEGTALGALQVPANGQPVLFLADHPLTGGYPVVGCVAAHHLDLAAQLPAGTLIRFRAQRPFQEICLP</sequence>
<evidence type="ECO:0000313" key="5">
    <source>
        <dbReference type="EMBL" id="MDG9700237.1"/>
    </source>
</evidence>
<keyword evidence="3" id="KW-0067">ATP-binding</keyword>
<dbReference type="SMART" id="SM00797">
    <property type="entry name" value="AHS2"/>
    <property type="match status" value="1"/>
</dbReference>
<evidence type="ECO:0000256" key="2">
    <source>
        <dbReference type="ARBA" id="ARBA00022801"/>
    </source>
</evidence>
<dbReference type="Gene3D" id="2.40.100.10">
    <property type="entry name" value="Cyclophilin-like"/>
    <property type="match status" value="2"/>
</dbReference>
<dbReference type="InterPro" id="IPR029000">
    <property type="entry name" value="Cyclophilin-like_dom_sf"/>
</dbReference>
<dbReference type="InterPro" id="IPR052708">
    <property type="entry name" value="PxpC"/>
</dbReference>
<keyword evidence="1" id="KW-0547">Nucleotide-binding</keyword>
<gene>
    <name evidence="5" type="ORF">QB898_11050</name>
</gene>
<keyword evidence="6" id="KW-1185">Reference proteome</keyword>
<accession>A0AAW6RMX6</accession>
<name>A0AAW6RMX6_9BURK</name>
<dbReference type="Proteomes" id="UP001237156">
    <property type="component" value="Unassembled WGS sequence"/>
</dbReference>
<feature type="non-terminal residue" evidence="5">
    <location>
        <position position="1"/>
    </location>
</feature>
<evidence type="ECO:0000256" key="1">
    <source>
        <dbReference type="ARBA" id="ARBA00022741"/>
    </source>
</evidence>
<dbReference type="SUPFAM" id="SSF50891">
    <property type="entry name" value="Cyclophilin-like"/>
    <property type="match status" value="2"/>
</dbReference>
<dbReference type="GO" id="GO:0005524">
    <property type="term" value="F:ATP binding"/>
    <property type="evidence" value="ECO:0007669"/>
    <property type="project" value="UniProtKB-KW"/>
</dbReference>
<organism evidence="5 6">
    <name type="scientific">Ottowia cancrivicina</name>
    <dbReference type="NCBI Taxonomy" id="3040346"/>
    <lineage>
        <taxon>Bacteria</taxon>
        <taxon>Pseudomonadati</taxon>
        <taxon>Pseudomonadota</taxon>
        <taxon>Betaproteobacteria</taxon>
        <taxon>Burkholderiales</taxon>
        <taxon>Comamonadaceae</taxon>
        <taxon>Ottowia</taxon>
    </lineage>
</organism>
<dbReference type="PANTHER" id="PTHR43309">
    <property type="entry name" value="5-OXOPROLINASE SUBUNIT C"/>
    <property type="match status" value="1"/>
</dbReference>
<dbReference type="AlphaFoldDB" id="A0AAW6RMX6"/>
<feature type="domain" description="Carboxyltransferase" evidence="4">
    <location>
        <begin position="126"/>
        <end position="412"/>
    </location>
</feature>
<dbReference type="PANTHER" id="PTHR43309:SF3">
    <property type="entry name" value="5-OXOPROLINASE SUBUNIT C"/>
    <property type="match status" value="1"/>
</dbReference>